<dbReference type="Gramene" id="TraesROB_scaffold_022944_01G000200.1">
    <property type="protein sequence ID" value="TraesROB_scaffold_022944_01G000200.1"/>
    <property type="gene ID" value="TraesROB_scaffold_022944_01G000200"/>
</dbReference>
<organism evidence="2">
    <name type="scientific">Triticum aestivum</name>
    <name type="common">Wheat</name>
    <dbReference type="NCBI Taxonomy" id="4565"/>
    <lineage>
        <taxon>Eukaryota</taxon>
        <taxon>Viridiplantae</taxon>
        <taxon>Streptophyta</taxon>
        <taxon>Embryophyta</taxon>
        <taxon>Tracheophyta</taxon>
        <taxon>Spermatophyta</taxon>
        <taxon>Magnoliopsida</taxon>
        <taxon>Liliopsida</taxon>
        <taxon>Poales</taxon>
        <taxon>Poaceae</taxon>
        <taxon>BOP clade</taxon>
        <taxon>Pooideae</taxon>
        <taxon>Triticodae</taxon>
        <taxon>Triticeae</taxon>
        <taxon>Triticinae</taxon>
        <taxon>Triticum</taxon>
    </lineage>
</organism>
<dbReference type="Gramene" id="TraesCS1A03G1017700.1">
    <property type="protein sequence ID" value="TraesCS1A03G1017700.1.CDS"/>
    <property type="gene ID" value="TraesCS1A03G1017700"/>
</dbReference>
<evidence type="ECO:0000313" key="3">
    <source>
        <dbReference type="Proteomes" id="UP000019116"/>
    </source>
</evidence>
<reference evidence="2" key="1">
    <citation type="submission" date="2018-08" db="EMBL/GenBank/DDBJ databases">
        <authorList>
            <person name="Rossello M."/>
        </authorList>
    </citation>
    <scope>NUCLEOTIDE SEQUENCE [LARGE SCALE GENOMIC DNA]</scope>
    <source>
        <strain evidence="2">cv. Chinese Spring</strain>
    </source>
</reference>
<dbReference type="Gramene" id="TraesCS1A02G416900.1">
    <property type="protein sequence ID" value="TraesCS1A02G416900.1"/>
    <property type="gene ID" value="TraesCS1A02G416900"/>
</dbReference>
<dbReference type="EnsemblPlants" id="TraesCS1A02G416900.1">
    <property type="protein sequence ID" value="TraesCS1A02G416900.1"/>
    <property type="gene ID" value="TraesCS1A02G416900"/>
</dbReference>
<dbReference type="Proteomes" id="UP000019116">
    <property type="component" value="Chromosome 1A"/>
</dbReference>
<reference evidence="2" key="2">
    <citation type="submission" date="2018-10" db="UniProtKB">
        <authorList>
            <consortium name="EnsemblPlants"/>
        </authorList>
    </citation>
    <scope>IDENTIFICATION</scope>
</reference>
<accession>A0A3B5Y787</accession>
<protein>
    <submittedName>
        <fullName evidence="2">Uncharacterized protein</fullName>
    </submittedName>
</protein>
<dbReference type="Gramene" id="TraesNOR1A03G00173520.1">
    <property type="protein sequence ID" value="TraesNOR1A03G00173520.1"/>
    <property type="gene ID" value="TraesNOR1A03G00173520"/>
</dbReference>
<dbReference type="PANTHER" id="PTHR35738:SF4">
    <property type="entry name" value="BACTERIAL SURFACE ANTIGEN (D15) DOMAIN-CONTAINING PROTEIN"/>
    <property type="match status" value="1"/>
</dbReference>
<dbReference type="Gene3D" id="2.40.160.10">
    <property type="entry name" value="Porin"/>
    <property type="match status" value="1"/>
</dbReference>
<name>A0A3B5Y787_WHEAT</name>
<feature type="region of interest" description="Disordered" evidence="1">
    <location>
        <begin position="1"/>
        <end position="56"/>
    </location>
</feature>
<evidence type="ECO:0000313" key="2">
    <source>
        <dbReference type="EnsemblPlants" id="TraesCS1A02G416900.1"/>
    </source>
</evidence>
<dbReference type="OMA" id="VARWSIN"/>
<dbReference type="Gramene" id="TraesCLE_scaffold_012835_01G000200.1">
    <property type="protein sequence ID" value="TraesCLE_scaffold_012835_01G000200.1"/>
    <property type="gene ID" value="TraesCLE_scaffold_012835_01G000200"/>
</dbReference>
<sequence length="401" mass="43599">MGSSRSKPVREQQPAAPPKPKQMPEPEPKPTPTPRPKKKHDPKVEVPPLIDPPPNAARTRMLVPGYELWFGKPSLRALFDDYFNQAGSVNAGVMLKMVEDPHVNLTAAASPAGGEAQLRWQSDLDNPDTFVHFLVSTPKSTLKLRSSAHSPKYGIGAFYAMPLHFGNSTCSEDSGVMGLRYDSKNLSLGASFVPSLLSGGVPSVSVVPYGAWLVGRIGGLSAGAQCKPLSTAGNKSFPFEDLKNWDCGISYGVGSDSPLSPSLNFSLELLRSTQLVASFYQHQVVQRQVYSVIPTEATKITNYIDFGLELATRVGKDEPTDDADNSSFQIAANWQANKNLLLKGKLGPSKSSLALAFKSWWKPSFTFSFTAANDHSKGTTAYGFRIHVDDLREQVSETQLQ</sequence>
<dbReference type="AlphaFoldDB" id="A0A3B5Y787"/>
<keyword evidence="3" id="KW-1185">Reference proteome</keyword>
<dbReference type="PaxDb" id="4565-Traes_1AL_4A83EA8A9.1"/>
<evidence type="ECO:0000256" key="1">
    <source>
        <dbReference type="SAM" id="MobiDB-lite"/>
    </source>
</evidence>
<proteinExistence type="predicted"/>
<dbReference type="PANTHER" id="PTHR35738">
    <property type="entry name" value="OS05G0577800 PROTEIN"/>
    <property type="match status" value="1"/>
</dbReference>
<dbReference type="OrthoDB" id="648248at2759"/>
<dbReference type="InterPro" id="IPR023614">
    <property type="entry name" value="Porin_dom_sf"/>
</dbReference>